<evidence type="ECO:0000313" key="13">
    <source>
        <dbReference type="Proteomes" id="UP000010420"/>
    </source>
</evidence>
<dbReference type="PATRIC" id="fig|545697.3.peg.569"/>
<evidence type="ECO:0000256" key="8">
    <source>
        <dbReference type="ARBA" id="ARBA00022840"/>
    </source>
</evidence>
<keyword evidence="6" id="KW-0677">Repeat</keyword>
<dbReference type="SMART" id="SM00382">
    <property type="entry name" value="AAA"/>
    <property type="match status" value="2"/>
</dbReference>
<sequence length="503" mass="55894">MGGGSDCMNETVVLEMKGIDKRFPGVHALKRCSLSLRKGEVNALAGENGAGKSTLMKILTGIYQRDEGEITYNGNSVVFKNPREAQEAGIAIVHQELNLMNHLTAAQNIFIGRESDGFFLNDKIINKKTAELFKELKLNIKPTEIVGNLSVGKQQMIEIAKAISFKSNILILDEPTAALTESETKELFRIMNELKTKGVGMIYISHRMDEIFKITDRITVMRDGEFIKEVKTKDTNLNEIIKLMVGRNVSTEKKEKSNVKKDAETILEVKNLKSHVVKDISFDLKKGEILGFAGLMGAGRTEAARLLFGADPKISGEIFVRGNKIDVKNTSDAVNAGIGYLSEDRKRFGLATGLSVSENSVLAHLEDFQSGLLIDDKKVEIETLKYVDKIKVKTPTINQLIKNLSGGNQQKVVIAKWLIRNADILIFDEPTRGIDIGAKSEIYNLMNELVAEGKSIIMISSELPEILRMSDRVVVMCEGRLTKILNIEDANQEVIMKYATDRK</sequence>
<dbReference type="EMBL" id="AMEZ01000019">
    <property type="protein sequence ID" value="EKY28726.1"/>
    <property type="molecule type" value="Genomic_DNA"/>
</dbReference>
<dbReference type="PROSITE" id="PS00211">
    <property type="entry name" value="ABC_TRANSPORTER_1"/>
    <property type="match status" value="1"/>
</dbReference>
<evidence type="ECO:0000256" key="1">
    <source>
        <dbReference type="ARBA" id="ARBA00004202"/>
    </source>
</evidence>
<dbReference type="CDD" id="cd03215">
    <property type="entry name" value="ABC_Carb_Monos_II"/>
    <property type="match status" value="1"/>
</dbReference>
<reference evidence="12 13" key="1">
    <citation type="submission" date="2012-05" db="EMBL/GenBank/DDBJ databases">
        <authorList>
            <person name="Weinstock G."/>
            <person name="Sodergren E."/>
            <person name="Lobos E.A."/>
            <person name="Fulton L."/>
            <person name="Fulton R."/>
            <person name="Courtney L."/>
            <person name="Fronick C."/>
            <person name="O'Laughlin M."/>
            <person name="Godfrey J."/>
            <person name="Wilson R.M."/>
            <person name="Miner T."/>
            <person name="Farmer C."/>
            <person name="Delehaunty K."/>
            <person name="Cordes M."/>
            <person name="Minx P."/>
            <person name="Tomlinson C."/>
            <person name="Chen J."/>
            <person name="Wollam A."/>
            <person name="Pepin K.H."/>
            <person name="Bhonagiri V."/>
            <person name="Zhang X."/>
            <person name="Suruliraj S."/>
            <person name="Warren W."/>
            <person name="Mitreva M."/>
            <person name="Mardis E.R."/>
            <person name="Wilson R.K."/>
        </authorList>
    </citation>
    <scope>NUCLEOTIDE SEQUENCE [LARGE SCALE GENOMIC DNA]</scope>
    <source>
        <strain evidence="12 13">DSM 1785</strain>
    </source>
</reference>
<evidence type="ECO:0000256" key="7">
    <source>
        <dbReference type="ARBA" id="ARBA00022741"/>
    </source>
</evidence>
<dbReference type="STRING" id="545697.HMPREF0216_00574"/>
<dbReference type="Pfam" id="PF00005">
    <property type="entry name" value="ABC_tran"/>
    <property type="match status" value="2"/>
</dbReference>
<dbReference type="HOGENOM" id="CLU_000604_92_3_9"/>
<dbReference type="GO" id="GO:0015749">
    <property type="term" value="P:monosaccharide transmembrane transport"/>
    <property type="evidence" value="ECO:0007669"/>
    <property type="project" value="UniProtKB-ARBA"/>
</dbReference>
<keyword evidence="5" id="KW-0762">Sugar transport</keyword>
<evidence type="ECO:0000256" key="9">
    <source>
        <dbReference type="ARBA" id="ARBA00022967"/>
    </source>
</evidence>
<evidence type="ECO:0000256" key="10">
    <source>
        <dbReference type="ARBA" id="ARBA00023136"/>
    </source>
</evidence>
<keyword evidence="4" id="KW-1003">Cell membrane</keyword>
<dbReference type="GO" id="GO:0005886">
    <property type="term" value="C:plasma membrane"/>
    <property type="evidence" value="ECO:0007669"/>
    <property type="project" value="UniProtKB-SubCell"/>
</dbReference>
<dbReference type="PROSITE" id="PS50893">
    <property type="entry name" value="ABC_TRANSPORTER_2"/>
    <property type="match status" value="2"/>
</dbReference>
<evidence type="ECO:0000256" key="4">
    <source>
        <dbReference type="ARBA" id="ARBA00022475"/>
    </source>
</evidence>
<dbReference type="InterPro" id="IPR003439">
    <property type="entry name" value="ABC_transporter-like_ATP-bd"/>
</dbReference>
<dbReference type="SUPFAM" id="SSF52540">
    <property type="entry name" value="P-loop containing nucleoside triphosphate hydrolases"/>
    <property type="match status" value="2"/>
</dbReference>
<accession>L1QLA6</accession>
<dbReference type="Proteomes" id="UP000010420">
    <property type="component" value="Unassembled WGS sequence"/>
</dbReference>
<proteinExistence type="predicted"/>
<dbReference type="PANTHER" id="PTHR43790">
    <property type="entry name" value="CARBOHYDRATE TRANSPORT ATP-BINDING PROTEIN MG119-RELATED"/>
    <property type="match status" value="1"/>
</dbReference>
<evidence type="ECO:0000313" key="12">
    <source>
        <dbReference type="EMBL" id="EKY28726.1"/>
    </source>
</evidence>
<evidence type="ECO:0000256" key="6">
    <source>
        <dbReference type="ARBA" id="ARBA00022737"/>
    </source>
</evidence>
<feature type="domain" description="ABC transporter" evidence="11">
    <location>
        <begin position="14"/>
        <end position="248"/>
    </location>
</feature>
<dbReference type="AlphaFoldDB" id="L1QLA6"/>
<dbReference type="PANTHER" id="PTHR43790:SF3">
    <property type="entry name" value="D-ALLOSE IMPORT ATP-BINDING PROTEIN ALSA-RELATED"/>
    <property type="match status" value="1"/>
</dbReference>
<dbReference type="Gene3D" id="3.40.50.300">
    <property type="entry name" value="P-loop containing nucleotide triphosphate hydrolases"/>
    <property type="match status" value="2"/>
</dbReference>
<organism evidence="12 13">
    <name type="scientific">Clostridium celatum DSM 1785</name>
    <dbReference type="NCBI Taxonomy" id="545697"/>
    <lineage>
        <taxon>Bacteria</taxon>
        <taxon>Bacillati</taxon>
        <taxon>Bacillota</taxon>
        <taxon>Clostridia</taxon>
        <taxon>Eubacteriales</taxon>
        <taxon>Clostridiaceae</taxon>
        <taxon>Clostridium</taxon>
    </lineage>
</organism>
<gene>
    <name evidence="12" type="ORF">HMPREF0216_00574</name>
</gene>
<keyword evidence="8 12" id="KW-0067">ATP-binding</keyword>
<keyword evidence="10" id="KW-0472">Membrane</keyword>
<dbReference type="InterPro" id="IPR003593">
    <property type="entry name" value="AAA+_ATPase"/>
</dbReference>
<name>L1QLA6_9CLOT</name>
<dbReference type="FunFam" id="3.40.50.300:FF:000127">
    <property type="entry name" value="Ribose import ATP-binding protein RbsA"/>
    <property type="match status" value="1"/>
</dbReference>
<evidence type="ECO:0000256" key="3">
    <source>
        <dbReference type="ARBA" id="ARBA00022448"/>
    </source>
</evidence>
<dbReference type="InterPro" id="IPR017871">
    <property type="entry name" value="ABC_transporter-like_CS"/>
</dbReference>
<dbReference type="GO" id="GO:0005524">
    <property type="term" value="F:ATP binding"/>
    <property type="evidence" value="ECO:0007669"/>
    <property type="project" value="UniProtKB-KW"/>
</dbReference>
<keyword evidence="13" id="KW-1185">Reference proteome</keyword>
<comment type="subcellular location">
    <subcellularLocation>
        <location evidence="2">Cell inner membrane</location>
    </subcellularLocation>
    <subcellularLocation>
        <location evidence="1">Cell membrane</location>
        <topology evidence="1">Peripheral membrane protein</topology>
    </subcellularLocation>
</comment>
<keyword evidence="9" id="KW-1278">Translocase</keyword>
<feature type="domain" description="ABC transporter" evidence="11">
    <location>
        <begin position="261"/>
        <end position="503"/>
    </location>
</feature>
<dbReference type="CDD" id="cd03216">
    <property type="entry name" value="ABC_Carb_Monos_I"/>
    <property type="match status" value="1"/>
</dbReference>
<evidence type="ECO:0000256" key="2">
    <source>
        <dbReference type="ARBA" id="ARBA00004533"/>
    </source>
</evidence>
<keyword evidence="3" id="KW-0813">Transport</keyword>
<evidence type="ECO:0000259" key="11">
    <source>
        <dbReference type="PROSITE" id="PS50893"/>
    </source>
</evidence>
<evidence type="ECO:0000256" key="5">
    <source>
        <dbReference type="ARBA" id="ARBA00022597"/>
    </source>
</evidence>
<dbReference type="InterPro" id="IPR027417">
    <property type="entry name" value="P-loop_NTPase"/>
</dbReference>
<comment type="caution">
    <text evidence="12">The sequence shown here is derived from an EMBL/GenBank/DDBJ whole genome shotgun (WGS) entry which is preliminary data.</text>
</comment>
<protein>
    <submittedName>
        <fullName evidence="12">Putative ribose transport ATP-binding protein rbsa</fullName>
    </submittedName>
</protein>
<dbReference type="InterPro" id="IPR050107">
    <property type="entry name" value="ABC_carbohydrate_import_ATPase"/>
</dbReference>
<dbReference type="FunFam" id="3.40.50.300:FF:000126">
    <property type="entry name" value="Galactose/methyl galactoside import ATP-binding protein MglA"/>
    <property type="match status" value="1"/>
</dbReference>
<dbReference type="eggNOG" id="COG1129">
    <property type="taxonomic scope" value="Bacteria"/>
</dbReference>
<keyword evidence="7" id="KW-0547">Nucleotide-binding</keyword>
<dbReference type="GO" id="GO:0016887">
    <property type="term" value="F:ATP hydrolysis activity"/>
    <property type="evidence" value="ECO:0007669"/>
    <property type="project" value="InterPro"/>
</dbReference>